<comment type="caution">
    <text evidence="2">The sequence shown here is derived from an EMBL/GenBank/DDBJ whole genome shotgun (WGS) entry which is preliminary data.</text>
</comment>
<dbReference type="InterPro" id="IPR036047">
    <property type="entry name" value="F-box-like_dom_sf"/>
</dbReference>
<dbReference type="Proteomes" id="UP000604825">
    <property type="component" value="Unassembled WGS sequence"/>
</dbReference>
<feature type="domain" description="F-box" evidence="1">
    <location>
        <begin position="33"/>
        <end position="65"/>
    </location>
</feature>
<dbReference type="CDD" id="cd22157">
    <property type="entry name" value="F-box_AtFBW1-like"/>
    <property type="match status" value="1"/>
</dbReference>
<dbReference type="InterPro" id="IPR001810">
    <property type="entry name" value="F-box_dom"/>
</dbReference>
<dbReference type="AlphaFoldDB" id="A0A811RN68"/>
<sequence length="139" mass="15851">MYAIELQNEDGRRKRRRRSSPPSQNPELSEEIIVEVILVRLPVKSLVRFKSVYKAWRATISDPIFIHAHLRHSATKREQDPSTLIYTKDLGGGEAISQLGYLVFCDGLVLARTDTKLYLFNPATRDSLTLPDSKRNNLA</sequence>
<dbReference type="Pfam" id="PF00646">
    <property type="entry name" value="F-box"/>
    <property type="match status" value="1"/>
</dbReference>
<dbReference type="OrthoDB" id="691505at2759"/>
<dbReference type="SUPFAM" id="SSF81383">
    <property type="entry name" value="F-box domain"/>
    <property type="match status" value="1"/>
</dbReference>
<dbReference type="InterPro" id="IPR050796">
    <property type="entry name" value="SCF_F-box_component"/>
</dbReference>
<organism evidence="2 3">
    <name type="scientific">Miscanthus lutarioriparius</name>
    <dbReference type="NCBI Taxonomy" id="422564"/>
    <lineage>
        <taxon>Eukaryota</taxon>
        <taxon>Viridiplantae</taxon>
        <taxon>Streptophyta</taxon>
        <taxon>Embryophyta</taxon>
        <taxon>Tracheophyta</taxon>
        <taxon>Spermatophyta</taxon>
        <taxon>Magnoliopsida</taxon>
        <taxon>Liliopsida</taxon>
        <taxon>Poales</taxon>
        <taxon>Poaceae</taxon>
        <taxon>PACMAD clade</taxon>
        <taxon>Panicoideae</taxon>
        <taxon>Andropogonodae</taxon>
        <taxon>Andropogoneae</taxon>
        <taxon>Saccharinae</taxon>
        <taxon>Miscanthus</taxon>
    </lineage>
</organism>
<dbReference type="PANTHER" id="PTHR31672">
    <property type="entry name" value="BNACNNG10540D PROTEIN"/>
    <property type="match status" value="1"/>
</dbReference>
<accession>A0A811RN68</accession>
<evidence type="ECO:0000313" key="3">
    <source>
        <dbReference type="Proteomes" id="UP000604825"/>
    </source>
</evidence>
<proteinExistence type="predicted"/>
<dbReference type="EMBL" id="CAJGYO010000016">
    <property type="protein sequence ID" value="CAD6271462.1"/>
    <property type="molecule type" value="Genomic_DNA"/>
</dbReference>
<dbReference type="PANTHER" id="PTHR31672:SF13">
    <property type="entry name" value="F-BOX PROTEIN CPR30-LIKE"/>
    <property type="match status" value="1"/>
</dbReference>
<gene>
    <name evidence="2" type="ORF">NCGR_LOCUS54748</name>
</gene>
<reference evidence="2" key="1">
    <citation type="submission" date="2020-10" db="EMBL/GenBank/DDBJ databases">
        <authorList>
            <person name="Han B."/>
            <person name="Lu T."/>
            <person name="Zhao Q."/>
            <person name="Huang X."/>
            <person name="Zhao Y."/>
        </authorList>
    </citation>
    <scope>NUCLEOTIDE SEQUENCE</scope>
</reference>
<protein>
    <recommendedName>
        <fullName evidence="1">F-box domain-containing protein</fullName>
    </recommendedName>
</protein>
<keyword evidence="3" id="KW-1185">Reference proteome</keyword>
<evidence type="ECO:0000313" key="2">
    <source>
        <dbReference type="EMBL" id="CAD6271462.1"/>
    </source>
</evidence>
<evidence type="ECO:0000259" key="1">
    <source>
        <dbReference type="Pfam" id="PF00646"/>
    </source>
</evidence>
<name>A0A811RN68_9POAL</name>
<dbReference type="Gene3D" id="1.20.1280.50">
    <property type="match status" value="1"/>
</dbReference>